<feature type="repeat" description="TPR" evidence="1">
    <location>
        <begin position="69"/>
        <end position="102"/>
    </location>
</feature>
<dbReference type="SMART" id="SM00028">
    <property type="entry name" value="TPR"/>
    <property type="match status" value="2"/>
</dbReference>
<dbReference type="Pfam" id="PF09346">
    <property type="entry name" value="SMI1_KNR4"/>
    <property type="match status" value="1"/>
</dbReference>
<dbReference type="Gene3D" id="1.25.40.10">
    <property type="entry name" value="Tetratricopeptide repeat domain"/>
    <property type="match status" value="1"/>
</dbReference>
<evidence type="ECO:0000256" key="1">
    <source>
        <dbReference type="PROSITE-ProRule" id="PRU00339"/>
    </source>
</evidence>
<dbReference type="Proteomes" id="UP000092573">
    <property type="component" value="Chromosome"/>
</dbReference>
<organism evidence="4 5">
    <name type="scientific">Paenibacillus yonginensis</name>
    <dbReference type="NCBI Taxonomy" id="1462996"/>
    <lineage>
        <taxon>Bacteria</taxon>
        <taxon>Bacillati</taxon>
        <taxon>Bacillota</taxon>
        <taxon>Bacilli</taxon>
        <taxon>Bacillales</taxon>
        <taxon>Paenibacillaceae</taxon>
        <taxon>Paenibacillus</taxon>
    </lineage>
</organism>
<accession>A0A1B1N516</accession>
<dbReference type="EMBL" id="CP014167">
    <property type="protein sequence ID" value="ANS76538.1"/>
    <property type="molecule type" value="Genomic_DNA"/>
</dbReference>
<dbReference type="InterPro" id="IPR011990">
    <property type="entry name" value="TPR-like_helical_dom_sf"/>
</dbReference>
<dbReference type="AlphaFoldDB" id="A0A1B1N516"/>
<feature type="domain" description="Knr4/Smi1-like" evidence="3">
    <location>
        <begin position="204"/>
        <end position="340"/>
    </location>
</feature>
<dbReference type="InterPro" id="IPR037883">
    <property type="entry name" value="Knr4/Smi1-like_sf"/>
</dbReference>
<evidence type="ECO:0000313" key="5">
    <source>
        <dbReference type="Proteomes" id="UP000092573"/>
    </source>
</evidence>
<dbReference type="KEGG" id="pyg:AWM70_19775"/>
<dbReference type="SMART" id="SM00860">
    <property type="entry name" value="SMI1_KNR4"/>
    <property type="match status" value="1"/>
</dbReference>
<name>A0A1B1N516_9BACL</name>
<dbReference type="InterPro" id="IPR019734">
    <property type="entry name" value="TPR_rpt"/>
</dbReference>
<dbReference type="SUPFAM" id="SSF48452">
    <property type="entry name" value="TPR-like"/>
    <property type="match status" value="1"/>
</dbReference>
<gene>
    <name evidence="4" type="ORF">AWM70_19775</name>
</gene>
<keyword evidence="1" id="KW-0802">TPR repeat</keyword>
<dbReference type="SUPFAM" id="SSF160631">
    <property type="entry name" value="SMI1/KNR4-like"/>
    <property type="match status" value="1"/>
</dbReference>
<reference evidence="4 5" key="1">
    <citation type="submission" date="2016-01" db="EMBL/GenBank/DDBJ databases">
        <title>Complete Genome Sequence of Paenibacillus yonginensis DCY84, a novel Plant Growth-Promoting Bacteria with Elicitation of Induced Systemic Resistance.</title>
        <authorList>
            <person name="Kim Y.J."/>
            <person name="Yang D.C."/>
            <person name="Sukweenadhi J."/>
        </authorList>
    </citation>
    <scope>NUCLEOTIDE SEQUENCE [LARGE SCALE GENOMIC DNA]</scope>
    <source>
        <strain evidence="4 5">DCY84</strain>
    </source>
</reference>
<sequence>MNEDLRARLEAYHEADEYEQIVEAVGEIPAADRDYELVSHLGRALNNLERYEEAAAQFLTVAEEGKDDPLWHYRLGLAYYYLEQYENAKREFTIADQLDPGDEDTLEFLEWIREKMEQEPAAEPGESSASEAEGKAAVNDAADKADEADGAETANAAGVPAAVGANVLAESTAALASTAVGSGTGDSDFWEDSAEASETYVLAPPSDELIASVEEELVFKLPSDYVEFMRIHNGGVPRNRVFPVQQVAAEEPITISAILGIGRDKSHSLCGDRGSRYLIEKEGFPEFGVVICECPDEHQAVMLDYREAGNDGEPEVVHVDGGNKNKVTRLAPNFSAFVQGLARDTRNTTE</sequence>
<protein>
    <submittedName>
        <fullName evidence="4">Cell wall assembly protein</fullName>
    </submittedName>
</protein>
<evidence type="ECO:0000259" key="3">
    <source>
        <dbReference type="SMART" id="SM00860"/>
    </source>
</evidence>
<evidence type="ECO:0000256" key="2">
    <source>
        <dbReference type="SAM" id="MobiDB-lite"/>
    </source>
</evidence>
<dbReference type="PROSITE" id="PS50005">
    <property type="entry name" value="TPR"/>
    <property type="match status" value="1"/>
</dbReference>
<dbReference type="OrthoDB" id="8657476at2"/>
<evidence type="ECO:0000313" key="4">
    <source>
        <dbReference type="EMBL" id="ANS76538.1"/>
    </source>
</evidence>
<keyword evidence="5" id="KW-1185">Reference proteome</keyword>
<feature type="region of interest" description="Disordered" evidence="2">
    <location>
        <begin position="117"/>
        <end position="151"/>
    </location>
</feature>
<dbReference type="InterPro" id="IPR018958">
    <property type="entry name" value="Knr4/Smi1-like_dom"/>
</dbReference>
<proteinExistence type="predicted"/>
<dbReference type="Gene3D" id="3.40.1580.10">
    <property type="entry name" value="SMI1/KNR4-like"/>
    <property type="match status" value="1"/>
</dbReference>
<dbReference type="RefSeq" id="WP_068699287.1">
    <property type="nucleotide sequence ID" value="NZ_CP014167.1"/>
</dbReference>
<feature type="compositionally biased region" description="Low complexity" evidence="2">
    <location>
        <begin position="119"/>
        <end position="140"/>
    </location>
</feature>